<dbReference type="Proteomes" id="UP000266673">
    <property type="component" value="Unassembled WGS sequence"/>
</dbReference>
<protein>
    <submittedName>
        <fullName evidence="2">Uncharacterized protein</fullName>
    </submittedName>
</protein>
<proteinExistence type="predicted"/>
<reference evidence="2 3" key="1">
    <citation type="submission" date="2018-06" db="EMBL/GenBank/DDBJ databases">
        <title>Comparative genomics reveals the genomic features of Rhizophagus irregularis, R. cerebriforme, R. diaphanum and Gigaspora rosea, and their symbiotic lifestyle signature.</title>
        <authorList>
            <person name="Morin E."/>
            <person name="San Clemente H."/>
            <person name="Chen E.C.H."/>
            <person name="De La Providencia I."/>
            <person name="Hainaut M."/>
            <person name="Kuo A."/>
            <person name="Kohler A."/>
            <person name="Murat C."/>
            <person name="Tang N."/>
            <person name="Roy S."/>
            <person name="Loubradou J."/>
            <person name="Henrissat B."/>
            <person name="Grigoriev I.V."/>
            <person name="Corradi N."/>
            <person name="Roux C."/>
            <person name="Martin F.M."/>
        </authorList>
    </citation>
    <scope>NUCLEOTIDE SEQUENCE [LARGE SCALE GENOMIC DNA]</scope>
    <source>
        <strain evidence="2 3">DAOM 194757</strain>
    </source>
</reference>
<keyword evidence="1" id="KW-1133">Transmembrane helix</keyword>
<evidence type="ECO:0000256" key="1">
    <source>
        <dbReference type="SAM" id="Phobius"/>
    </source>
</evidence>
<sequence>MYPIIYFIFILNILYDYHIVVARNVWAIVNQFCCIIGCIWAAIVAKKNIQTF</sequence>
<keyword evidence="1" id="KW-0472">Membrane</keyword>
<dbReference type="AlphaFoldDB" id="A0A397U7J2"/>
<name>A0A397U7J2_9GLOM</name>
<keyword evidence="3" id="KW-1185">Reference proteome</keyword>
<evidence type="ECO:0000313" key="2">
    <source>
        <dbReference type="EMBL" id="RIB06245.1"/>
    </source>
</evidence>
<evidence type="ECO:0000313" key="3">
    <source>
        <dbReference type="Proteomes" id="UP000266673"/>
    </source>
</evidence>
<organism evidence="2 3">
    <name type="scientific">Gigaspora rosea</name>
    <dbReference type="NCBI Taxonomy" id="44941"/>
    <lineage>
        <taxon>Eukaryota</taxon>
        <taxon>Fungi</taxon>
        <taxon>Fungi incertae sedis</taxon>
        <taxon>Mucoromycota</taxon>
        <taxon>Glomeromycotina</taxon>
        <taxon>Glomeromycetes</taxon>
        <taxon>Diversisporales</taxon>
        <taxon>Gigasporaceae</taxon>
        <taxon>Gigaspora</taxon>
    </lineage>
</organism>
<keyword evidence="1" id="KW-0812">Transmembrane</keyword>
<comment type="caution">
    <text evidence="2">The sequence shown here is derived from an EMBL/GenBank/DDBJ whole genome shotgun (WGS) entry which is preliminary data.</text>
</comment>
<accession>A0A397U7J2</accession>
<dbReference type="EMBL" id="QKWP01001848">
    <property type="protein sequence ID" value="RIB06245.1"/>
    <property type="molecule type" value="Genomic_DNA"/>
</dbReference>
<feature type="transmembrane region" description="Helical" evidence="1">
    <location>
        <begin position="25"/>
        <end position="45"/>
    </location>
</feature>
<gene>
    <name evidence="2" type="ORF">C2G38_530641</name>
</gene>